<dbReference type="RefSeq" id="WP_180153370.1">
    <property type="nucleotide sequence ID" value="NZ_JACCEM010000001.1"/>
</dbReference>
<sequence length="335" mass="35821">MQQKKSANFLKKLLLAGLAGGLAAMAAGPAHAAYPDKPIVIVVPFAPGGSTDQIGRMIAQHFNKDFGMSVVVENKPGANGTVGNSYVARAKPDGYTLLIGGTDIAASQFLYKDLPYDAEKAFTPIGIVSEFPFLMLVDKNRGITTVKEFVDYAKKNPDKISFSSAGTGNSTHLAGETFKRAAKLDTMVHVPYNGSSPALTAVISGQVDTVFDTAITAAPLVTGGKANALGVVAQKRLPLLPDVPTMSELGYKEFDQLAPWSWKGLFAPSGTPQDVLDKLQRSLATLLEDPEFKKRIEATASLVVPPRTTAQAQQFLVDQRKGWSKLIREANIQAM</sequence>
<dbReference type="EMBL" id="JACCEM010000001">
    <property type="protein sequence ID" value="NYT48103.1"/>
    <property type="molecule type" value="Genomic_DNA"/>
</dbReference>
<feature type="chain" id="PRO_5032930365" evidence="2">
    <location>
        <begin position="33"/>
        <end position="335"/>
    </location>
</feature>
<feature type="signal peptide" evidence="2">
    <location>
        <begin position="1"/>
        <end position="32"/>
    </location>
</feature>
<dbReference type="PANTHER" id="PTHR42928:SF5">
    <property type="entry name" value="BLR1237 PROTEIN"/>
    <property type="match status" value="1"/>
</dbReference>
<dbReference type="Gene3D" id="3.40.190.150">
    <property type="entry name" value="Bordetella uptake gene, domain 1"/>
    <property type="match status" value="1"/>
</dbReference>
<organism evidence="3 4">
    <name type="scientific">Parapusillimonas granuli</name>
    <dbReference type="NCBI Taxonomy" id="380911"/>
    <lineage>
        <taxon>Bacteria</taxon>
        <taxon>Pseudomonadati</taxon>
        <taxon>Pseudomonadota</taxon>
        <taxon>Betaproteobacteria</taxon>
        <taxon>Burkholderiales</taxon>
        <taxon>Alcaligenaceae</taxon>
        <taxon>Parapusillimonas</taxon>
    </lineage>
</organism>
<keyword evidence="2" id="KW-0732">Signal</keyword>
<name>A0A853FU43_9BURK</name>
<dbReference type="SUPFAM" id="SSF53850">
    <property type="entry name" value="Periplasmic binding protein-like II"/>
    <property type="match status" value="1"/>
</dbReference>
<dbReference type="PANTHER" id="PTHR42928">
    <property type="entry name" value="TRICARBOXYLATE-BINDING PROTEIN"/>
    <property type="match status" value="1"/>
</dbReference>
<dbReference type="Gene3D" id="3.40.190.10">
    <property type="entry name" value="Periplasmic binding protein-like II"/>
    <property type="match status" value="1"/>
</dbReference>
<protein>
    <submittedName>
        <fullName evidence="3">Tripartite tricarboxylate transporter substrate binding protein</fullName>
    </submittedName>
</protein>
<dbReference type="CDD" id="cd07012">
    <property type="entry name" value="PBP2_Bug_TTT"/>
    <property type="match status" value="1"/>
</dbReference>
<evidence type="ECO:0000256" key="2">
    <source>
        <dbReference type="SAM" id="SignalP"/>
    </source>
</evidence>
<dbReference type="InterPro" id="IPR005064">
    <property type="entry name" value="BUG"/>
</dbReference>
<dbReference type="InterPro" id="IPR042100">
    <property type="entry name" value="Bug_dom1"/>
</dbReference>
<dbReference type="AlphaFoldDB" id="A0A853FU43"/>
<gene>
    <name evidence="3" type="ORF">H0A72_02155</name>
</gene>
<accession>A0A853FU43</accession>
<dbReference type="Pfam" id="PF03401">
    <property type="entry name" value="TctC"/>
    <property type="match status" value="1"/>
</dbReference>
<evidence type="ECO:0000256" key="1">
    <source>
        <dbReference type="ARBA" id="ARBA00006987"/>
    </source>
</evidence>
<evidence type="ECO:0000313" key="4">
    <source>
        <dbReference type="Proteomes" id="UP000559809"/>
    </source>
</evidence>
<evidence type="ECO:0000313" key="3">
    <source>
        <dbReference type="EMBL" id="NYT48103.1"/>
    </source>
</evidence>
<dbReference type="PIRSF" id="PIRSF017082">
    <property type="entry name" value="YflP"/>
    <property type="match status" value="1"/>
</dbReference>
<reference evidence="3 4" key="1">
    <citation type="submission" date="2020-07" db="EMBL/GenBank/DDBJ databases">
        <title>Taxonomic revisions and descriptions of new bacterial species based on genomic comparisons in the high-G+C-content subgroup of the family Alcaligenaceae.</title>
        <authorList>
            <person name="Szabo A."/>
            <person name="Felfoldi T."/>
        </authorList>
    </citation>
    <scope>NUCLEOTIDE SEQUENCE [LARGE SCALE GENOMIC DNA]</scope>
    <source>
        <strain evidence="3 4">LMG 24012</strain>
    </source>
</reference>
<dbReference type="Proteomes" id="UP000559809">
    <property type="component" value="Unassembled WGS sequence"/>
</dbReference>
<comment type="caution">
    <text evidence="3">The sequence shown here is derived from an EMBL/GenBank/DDBJ whole genome shotgun (WGS) entry which is preliminary data.</text>
</comment>
<keyword evidence="4" id="KW-1185">Reference proteome</keyword>
<comment type="similarity">
    <text evidence="1">Belongs to the UPF0065 (bug) family.</text>
</comment>
<proteinExistence type="inferred from homology"/>